<sequence length="1380" mass="155727">MSDKDRFGKKDSQGHNSNENTTSRKESSKKSKNSILVDGSGRENGKSDKPIQGLSPETQRLIESIRNSNSSSSSKKSVPHSMVEDILREAKLKSIRASDSSNHATKSSREESRKNNSSSSNSNNKMYETGESKKHAKPSSTIAASSNSTGQYDNTLSELDHNCKTLIQHPRQDSGSFMADEWIDDKLKRNKGQQQKTDITKNADVLQTNRSQSRLSLPTRLASLIGITTSESIIADSQKEDSQKEDTKSDSNSVTSNTIITTQVTDIIENDSSKMNNEDSSGRINDSNNKSSNSSNEQNNAKEGPGITIDTTIGRPTRKEQRYMVRSPASPRLTKKRTVLRRANARLIQAPSPSNNANDYQRSLKSPVKTVEISSELDEINAQFEETLNEMSKRYQDSTVAIAEKSHLLKRNQELLHTLASKEVEVEYLKNELWEAGNKIQNYESDLKDIIEQQEEPLALTHEDLIRIEREMEDQEVLISGYQKENDKLVSEIKSMNERLGASDAEQEKQHNKVHELYSEIEHLKELLYEKESQETVPEGTVKQIEEMKKEIERLKEKEKTYEIKELALKEMNELKKELSDLRDRESEYMIKIDDVEHQLSKARGEIVTVSRERTESLEKMTEEMNMMKYTYESQIEGIKKEAISKEGRESRFRKLQSAIEKIETKYGSNPEITQICTDLRRTNLLLTKRRKSTADVSKFNKETSSPRSPTTKTLKRTTSQSSLGGMSRASTVTRTVSPTPSVLSNISALSGKDDLLDLQEDDLLDISSEEFAEMKVKLMKLEEENKSSRETVGKLEDEVKLLKELKVKLEEEVETLKKDNAERKEKYDQKMREMEELLLELPADSTENSSANIINNPPQPVMASPNLLKELDTKQNIIEELVDKLKRKEEQLEYYQNAYLEKTEECENYVEKINNANQTAVNGGAVVNTGDAIGSSGNTPSHGNCNAIKYINDALPFDKEIGDISSLPITSDIMGLFGDLDDNQEISDIEKLIAQLERTIKERDMQLEAAHQRTTDAESKLLAITREKIQWGSGYDTTVKQLKTQVEHLRELLQMERKESRRANMNEPTSDSDTTKPLSNESKSVPISSNNSNLMPASTAEIQKLRSQIESLTAENITLKAQLATSEAVRQAVHENTLSLLQQSTKNSLAADEDVAGLRKLTVEKEAEISVLKGRCVGLENVLERQRELLTLVVPSLPGNVFHGTKELVNGKTRDITKLVDNDGVDSKVIEGLSETAKQLIRQLQEENVILRQTNIARQQTIIKKVDMVYNAPPQYKPPLAQFSSDVAPATTVQLDALAKQISEIEARFMKREKELQDIIVETKRQGELQLERWKAKWGVLIDKKNSEIRGFRNELEALMKCLGKLDSVNVNGTDDGVI</sequence>
<feature type="compositionally biased region" description="Low complexity" evidence="2">
    <location>
        <begin position="115"/>
        <end position="125"/>
    </location>
</feature>
<feature type="compositionally biased region" description="Basic and acidic residues" evidence="2">
    <location>
        <begin position="237"/>
        <end position="249"/>
    </location>
</feature>
<feature type="coiled-coil region" evidence="1">
    <location>
        <begin position="545"/>
        <end position="613"/>
    </location>
</feature>
<comment type="caution">
    <text evidence="3">The sequence shown here is derived from an EMBL/GenBank/DDBJ whole genome shotgun (WGS) entry which is preliminary data.</text>
</comment>
<dbReference type="OrthoDB" id="2157184at2759"/>
<feature type="region of interest" description="Disordered" evidence="2">
    <location>
        <begin position="1"/>
        <end position="156"/>
    </location>
</feature>
<reference evidence="3" key="1">
    <citation type="submission" date="2021-06" db="EMBL/GenBank/DDBJ databases">
        <authorList>
            <person name="Kallberg Y."/>
            <person name="Tangrot J."/>
            <person name="Rosling A."/>
        </authorList>
    </citation>
    <scope>NUCLEOTIDE SEQUENCE</scope>
    <source>
        <strain evidence="3">UK204</strain>
    </source>
</reference>
<dbReference type="Proteomes" id="UP000789570">
    <property type="component" value="Unassembled WGS sequence"/>
</dbReference>
<dbReference type="PANTHER" id="PTHR45615:SF63">
    <property type="entry name" value="CHROMOSOME UNDETERMINED SCAFFOLD_10, WHOLE GENOME SHOTGUN SEQUENCE"/>
    <property type="match status" value="1"/>
</dbReference>
<proteinExistence type="predicted"/>
<gene>
    <name evidence="3" type="ORF">FCALED_LOCUS4476</name>
</gene>
<feature type="region of interest" description="Disordered" evidence="2">
    <location>
        <begin position="235"/>
        <end position="333"/>
    </location>
</feature>
<feature type="compositionally biased region" description="Basic and acidic residues" evidence="2">
    <location>
        <begin position="40"/>
        <end position="49"/>
    </location>
</feature>
<feature type="region of interest" description="Disordered" evidence="2">
    <location>
        <begin position="1058"/>
        <end position="1095"/>
    </location>
</feature>
<organism evidence="3 4">
    <name type="scientific">Funneliformis caledonium</name>
    <dbReference type="NCBI Taxonomy" id="1117310"/>
    <lineage>
        <taxon>Eukaryota</taxon>
        <taxon>Fungi</taxon>
        <taxon>Fungi incertae sedis</taxon>
        <taxon>Mucoromycota</taxon>
        <taxon>Glomeromycotina</taxon>
        <taxon>Glomeromycetes</taxon>
        <taxon>Glomerales</taxon>
        <taxon>Glomeraceae</taxon>
        <taxon>Funneliformis</taxon>
    </lineage>
</organism>
<dbReference type="EMBL" id="CAJVPQ010000881">
    <property type="protein sequence ID" value="CAG8516572.1"/>
    <property type="molecule type" value="Genomic_DNA"/>
</dbReference>
<evidence type="ECO:0000256" key="1">
    <source>
        <dbReference type="SAM" id="Coils"/>
    </source>
</evidence>
<feature type="coiled-coil region" evidence="1">
    <location>
        <begin position="1096"/>
        <end position="1123"/>
    </location>
</feature>
<feature type="compositionally biased region" description="Polar residues" evidence="2">
    <location>
        <begin position="138"/>
        <end position="156"/>
    </location>
</feature>
<feature type="compositionally biased region" description="Low complexity" evidence="2">
    <location>
        <begin position="67"/>
        <end position="76"/>
    </location>
</feature>
<keyword evidence="1" id="KW-0175">Coiled coil</keyword>
<name>A0A9N9F8E3_9GLOM</name>
<feature type="compositionally biased region" description="Low complexity" evidence="2">
    <location>
        <begin position="285"/>
        <end position="299"/>
    </location>
</feature>
<accession>A0A9N9F8E3</accession>
<feature type="coiled-coil region" evidence="1">
    <location>
        <begin position="765"/>
        <end position="841"/>
    </location>
</feature>
<evidence type="ECO:0000313" key="4">
    <source>
        <dbReference type="Proteomes" id="UP000789570"/>
    </source>
</evidence>
<feature type="compositionally biased region" description="Low complexity" evidence="2">
    <location>
        <begin position="728"/>
        <end position="740"/>
    </location>
</feature>
<feature type="coiled-coil region" evidence="1">
    <location>
        <begin position="412"/>
        <end position="499"/>
    </location>
</feature>
<keyword evidence="4" id="KW-1185">Reference proteome</keyword>
<feature type="compositionally biased region" description="Low complexity" evidence="2">
    <location>
        <begin position="250"/>
        <end position="266"/>
    </location>
</feature>
<feature type="compositionally biased region" description="Basic and acidic residues" evidence="2">
    <location>
        <begin position="82"/>
        <end position="92"/>
    </location>
</feature>
<evidence type="ECO:0000256" key="2">
    <source>
        <dbReference type="SAM" id="MobiDB-lite"/>
    </source>
</evidence>
<evidence type="ECO:0000313" key="3">
    <source>
        <dbReference type="EMBL" id="CAG8516572.1"/>
    </source>
</evidence>
<feature type="coiled-coil region" evidence="1">
    <location>
        <begin position="869"/>
        <end position="920"/>
    </location>
</feature>
<feature type="compositionally biased region" description="Polar residues" evidence="2">
    <location>
        <begin position="703"/>
        <end position="725"/>
    </location>
</feature>
<feature type="region of interest" description="Disordered" evidence="2">
    <location>
        <begin position="696"/>
        <end position="740"/>
    </location>
</feature>
<protein>
    <submittedName>
        <fullName evidence="3">4547_t:CDS:1</fullName>
    </submittedName>
</protein>
<feature type="compositionally biased region" description="Basic and acidic residues" evidence="2">
    <location>
        <begin position="1"/>
        <end position="13"/>
    </location>
</feature>
<dbReference type="PANTHER" id="PTHR45615">
    <property type="entry name" value="MYOSIN HEAVY CHAIN, NON-MUSCLE"/>
    <property type="match status" value="1"/>
</dbReference>
<feature type="compositionally biased region" description="Polar residues" evidence="2">
    <location>
        <begin position="1067"/>
        <end position="1095"/>
    </location>
</feature>
<feature type="coiled-coil region" evidence="1">
    <location>
        <begin position="987"/>
        <end position="1014"/>
    </location>
</feature>